<name>A0ABY4VP71_9BURK</name>
<evidence type="ECO:0000313" key="2">
    <source>
        <dbReference type="Proteomes" id="UP001056648"/>
    </source>
</evidence>
<sequence>MKVKRIRKVGARRNRVVTDELRITPDWVPSAKNVNALPRPLRDYIHRLIAFDPQHYIRKVAMLQDHIRMVEADNKRLRQMIEWERDAVAREVKPAAPTFADWQAFHDSMCQAGAAQQDVARAAAERDEAGLGMLVAVTSGRAG</sequence>
<accession>A0ABY4VP71</accession>
<reference evidence="1" key="1">
    <citation type="submission" date="2022-06" db="EMBL/GenBank/DDBJ databases">
        <title>Complete genome sequence and characterization of Cupriavidus gilardii QJ1 isolated from contaminating cells.</title>
        <authorList>
            <person name="Qi J."/>
        </authorList>
    </citation>
    <scope>NUCLEOTIDE SEQUENCE</scope>
    <source>
        <strain evidence="1">QJ1</strain>
    </source>
</reference>
<keyword evidence="2" id="KW-1185">Reference proteome</keyword>
<evidence type="ECO:0000313" key="1">
    <source>
        <dbReference type="EMBL" id="USE78851.1"/>
    </source>
</evidence>
<gene>
    <name evidence="1" type="ORF">NDR89_19635</name>
</gene>
<protein>
    <submittedName>
        <fullName evidence="1">Uncharacterized protein</fullName>
    </submittedName>
</protein>
<dbReference type="EMBL" id="CP098736">
    <property type="protein sequence ID" value="USE78851.1"/>
    <property type="molecule type" value="Genomic_DNA"/>
</dbReference>
<dbReference type="Proteomes" id="UP001056648">
    <property type="component" value="Chromosome 2"/>
</dbReference>
<proteinExistence type="predicted"/>
<dbReference type="RefSeq" id="WP_252252597.1">
    <property type="nucleotide sequence ID" value="NZ_CP098736.1"/>
</dbReference>
<organism evidence="1 2">
    <name type="scientific">Cupriavidus gilardii</name>
    <dbReference type="NCBI Taxonomy" id="82541"/>
    <lineage>
        <taxon>Bacteria</taxon>
        <taxon>Pseudomonadati</taxon>
        <taxon>Pseudomonadota</taxon>
        <taxon>Betaproteobacteria</taxon>
        <taxon>Burkholderiales</taxon>
        <taxon>Burkholderiaceae</taxon>
        <taxon>Cupriavidus</taxon>
    </lineage>
</organism>